<sequence length="76" mass="8655">MSRNWVAKNDFNRASVHTDQKKAWEPDTEEGLSEYYGIPFDDGLPDPGESTEEFRDRLRALSLAEYERGVNACGIC</sequence>
<gene>
    <name evidence="1" type="ORF">Hena1_00940</name>
</gene>
<evidence type="ECO:0000313" key="2">
    <source>
        <dbReference type="Proteomes" id="UP000433183"/>
    </source>
</evidence>
<reference evidence="1 2" key="1">
    <citation type="submission" date="2019-11" db="EMBL/GenBank/DDBJ databases">
        <title>Characterization of a new Erwinia amylovora bacteriophage.</title>
        <authorList>
            <person name="Valentovich L.N."/>
            <person name="Akhremchuk A.E."/>
            <person name="Besarab N.V."/>
            <person name="Lagonenko A.L."/>
        </authorList>
    </citation>
    <scope>NUCLEOTIDE SEQUENCE [LARGE SCALE GENOMIC DNA]</scope>
</reference>
<protein>
    <submittedName>
        <fullName evidence="1">Uncharacterized protein</fullName>
    </submittedName>
</protein>
<evidence type="ECO:0000313" key="1">
    <source>
        <dbReference type="EMBL" id="QGZ16270.1"/>
    </source>
</evidence>
<dbReference type="Pfam" id="PF23876">
    <property type="entry name" value="DUF7230"/>
    <property type="match status" value="1"/>
</dbReference>
<proteinExistence type="predicted"/>
<dbReference type="InterPro" id="IPR055654">
    <property type="entry name" value="DUF7230"/>
</dbReference>
<organism evidence="1 2">
    <name type="scientific">Erwinia phage Hena1</name>
    <dbReference type="NCBI Taxonomy" id="2678601"/>
    <lineage>
        <taxon>Viruses</taxon>
        <taxon>Duplodnaviria</taxon>
        <taxon>Heunggongvirae</taxon>
        <taxon>Uroviricota</taxon>
        <taxon>Caudoviricetes</taxon>
        <taxon>Vequintavirinae</taxon>
        <taxon>Henunavirus</taxon>
        <taxon>Henunavirus hena1</taxon>
    </lineage>
</organism>
<dbReference type="Proteomes" id="UP000433183">
    <property type="component" value="Segment"/>
</dbReference>
<name>A0A6B9J5J9_9CAUD</name>
<dbReference type="EMBL" id="MN732867">
    <property type="protein sequence ID" value="QGZ16270.1"/>
    <property type="molecule type" value="Genomic_DNA"/>
</dbReference>
<accession>A0A6B9J5J9</accession>
<keyword evidence="2" id="KW-1185">Reference proteome</keyword>